<sequence>AEVEVSLGGRTLLYDRYPVCQYGEILSLPIGNSR</sequence>
<protein>
    <submittedName>
        <fullName evidence="1">Uncharacterized protein</fullName>
    </submittedName>
</protein>
<dbReference type="AlphaFoldDB" id="A0A0F9D8Y8"/>
<feature type="non-terminal residue" evidence="1">
    <location>
        <position position="1"/>
    </location>
</feature>
<reference evidence="1" key="1">
    <citation type="journal article" date="2015" name="Nature">
        <title>Complex archaea that bridge the gap between prokaryotes and eukaryotes.</title>
        <authorList>
            <person name="Spang A."/>
            <person name="Saw J.H."/>
            <person name="Jorgensen S.L."/>
            <person name="Zaremba-Niedzwiedzka K."/>
            <person name="Martijn J."/>
            <person name="Lind A.E."/>
            <person name="van Eijk R."/>
            <person name="Schleper C."/>
            <person name="Guy L."/>
            <person name="Ettema T.J."/>
        </authorList>
    </citation>
    <scope>NUCLEOTIDE SEQUENCE</scope>
</reference>
<comment type="caution">
    <text evidence="1">The sequence shown here is derived from an EMBL/GenBank/DDBJ whole genome shotgun (WGS) entry which is preliminary data.</text>
</comment>
<gene>
    <name evidence="1" type="ORF">LCGC14_2517770</name>
</gene>
<organism evidence="1">
    <name type="scientific">marine sediment metagenome</name>
    <dbReference type="NCBI Taxonomy" id="412755"/>
    <lineage>
        <taxon>unclassified sequences</taxon>
        <taxon>metagenomes</taxon>
        <taxon>ecological metagenomes</taxon>
    </lineage>
</organism>
<evidence type="ECO:0000313" key="1">
    <source>
        <dbReference type="EMBL" id="KKL14231.1"/>
    </source>
</evidence>
<accession>A0A0F9D8Y8</accession>
<proteinExistence type="predicted"/>
<dbReference type="EMBL" id="LAZR01040542">
    <property type="protein sequence ID" value="KKL14231.1"/>
    <property type="molecule type" value="Genomic_DNA"/>
</dbReference>
<name>A0A0F9D8Y8_9ZZZZ</name>